<keyword evidence="2" id="KW-1185">Reference proteome</keyword>
<gene>
    <name evidence="1" type="ORF">OWV82_000417</name>
</gene>
<keyword evidence="1" id="KW-0413">Isomerase</keyword>
<dbReference type="EMBL" id="CM051394">
    <property type="protein sequence ID" value="KAJ4727298.1"/>
    <property type="molecule type" value="Genomic_DNA"/>
</dbReference>
<evidence type="ECO:0000313" key="2">
    <source>
        <dbReference type="Proteomes" id="UP001164539"/>
    </source>
</evidence>
<organism evidence="1 2">
    <name type="scientific">Melia azedarach</name>
    <name type="common">Chinaberry tree</name>
    <dbReference type="NCBI Taxonomy" id="155640"/>
    <lineage>
        <taxon>Eukaryota</taxon>
        <taxon>Viridiplantae</taxon>
        <taxon>Streptophyta</taxon>
        <taxon>Embryophyta</taxon>
        <taxon>Tracheophyta</taxon>
        <taxon>Spermatophyta</taxon>
        <taxon>Magnoliopsida</taxon>
        <taxon>eudicotyledons</taxon>
        <taxon>Gunneridae</taxon>
        <taxon>Pentapetalae</taxon>
        <taxon>rosids</taxon>
        <taxon>malvids</taxon>
        <taxon>Sapindales</taxon>
        <taxon>Meliaceae</taxon>
        <taxon>Melia</taxon>
    </lineage>
</organism>
<sequence length="350" mass="39501">MGRRQTDSEFRRIPVPILSFLGCVSIFMVYLCFSVTYKPSSTRKVSFGPISYKSSGEKGGEEEKCCRGIEHLELWGHSANWGSNFRLNSSKDCCMACKRMCEAENRPCLCNSWVFCGNKKACGSRFGECWLKKQRDILSPDRKEAGDQVMWTSGLIFGIEEGVVGLDTEEYGILRVKLLPDCAPLSVDYILELLASRHCAGCQFHRAESRGTHWDIEGNHIENALYGPPFALIQGTLEAHNKRFKKIPVEFCSIIKRGTVAWVGSGPEFFISLANHNEWKKAYTVFGFVHPQDMEIAEKIAQLPTKHEVWGNIKVSVLEKPVSLRLRRTTNTSRTSLELNSNMNTDTKPS</sequence>
<proteinExistence type="predicted"/>
<protein>
    <submittedName>
        <fullName evidence="1">Peptidyl-prolyl cis-trans isomerase</fullName>
    </submittedName>
</protein>
<evidence type="ECO:0000313" key="1">
    <source>
        <dbReference type="EMBL" id="KAJ4727298.1"/>
    </source>
</evidence>
<name>A0ACC1YW77_MELAZ</name>
<accession>A0ACC1YW77</accession>
<dbReference type="Proteomes" id="UP001164539">
    <property type="component" value="Chromosome 1"/>
</dbReference>
<comment type="caution">
    <text evidence="1">The sequence shown here is derived from an EMBL/GenBank/DDBJ whole genome shotgun (WGS) entry which is preliminary data.</text>
</comment>
<reference evidence="1 2" key="1">
    <citation type="journal article" date="2023" name="Science">
        <title>Complex scaffold remodeling in plant triterpene biosynthesis.</title>
        <authorList>
            <person name="De La Pena R."/>
            <person name="Hodgson H."/>
            <person name="Liu J.C."/>
            <person name="Stephenson M.J."/>
            <person name="Martin A.C."/>
            <person name="Owen C."/>
            <person name="Harkess A."/>
            <person name="Leebens-Mack J."/>
            <person name="Jimenez L.E."/>
            <person name="Osbourn A."/>
            <person name="Sattely E.S."/>
        </authorList>
    </citation>
    <scope>NUCLEOTIDE SEQUENCE [LARGE SCALE GENOMIC DNA]</scope>
    <source>
        <strain evidence="2">cv. JPN11</strain>
        <tissue evidence="1">Leaf</tissue>
    </source>
</reference>